<dbReference type="Proteomes" id="UP000199008">
    <property type="component" value="Unassembled WGS sequence"/>
</dbReference>
<dbReference type="Gene3D" id="3.40.50.720">
    <property type="entry name" value="NAD(P)-binding Rossmann-like Domain"/>
    <property type="match status" value="1"/>
</dbReference>
<feature type="domain" description="Glycerol-3-phosphate dehydrogenase NAD-dependent N-terminal" evidence="2">
    <location>
        <begin position="2"/>
        <end position="114"/>
    </location>
</feature>
<evidence type="ECO:0000313" key="4">
    <source>
        <dbReference type="EMBL" id="SDK35253.1"/>
    </source>
</evidence>
<dbReference type="InterPro" id="IPR036291">
    <property type="entry name" value="NAD(P)-bd_dom_sf"/>
</dbReference>
<gene>
    <name evidence="4" type="ORF">SAMN05216216_102141</name>
</gene>
<dbReference type="STRING" id="576118.SAMN05216216_102141"/>
<dbReference type="GO" id="GO:0016616">
    <property type="term" value="F:oxidoreductase activity, acting on the CH-OH group of donors, NAD or NADP as acceptor"/>
    <property type="evidence" value="ECO:0007669"/>
    <property type="project" value="InterPro"/>
</dbReference>
<keyword evidence="5" id="KW-1185">Reference proteome</keyword>
<evidence type="ECO:0000313" key="5">
    <source>
        <dbReference type="Proteomes" id="UP000199008"/>
    </source>
</evidence>
<dbReference type="GO" id="GO:0046168">
    <property type="term" value="P:glycerol-3-phosphate catabolic process"/>
    <property type="evidence" value="ECO:0007669"/>
    <property type="project" value="InterPro"/>
</dbReference>
<dbReference type="SUPFAM" id="SSF48179">
    <property type="entry name" value="6-phosphogluconate dehydrogenase C-terminal domain-like"/>
    <property type="match status" value="1"/>
</dbReference>
<dbReference type="RefSeq" id="WP_092984221.1">
    <property type="nucleotide sequence ID" value="NZ_FNFY01000002.1"/>
</dbReference>
<dbReference type="InterPro" id="IPR013328">
    <property type="entry name" value="6PGD_dom2"/>
</dbReference>
<evidence type="ECO:0000259" key="2">
    <source>
        <dbReference type="Pfam" id="PF01210"/>
    </source>
</evidence>
<dbReference type="InterPro" id="IPR008927">
    <property type="entry name" value="6-PGluconate_DH-like_C_sf"/>
</dbReference>
<dbReference type="PANTHER" id="PTHR38015:SF1">
    <property type="entry name" value="OPINE DEHYDROGENASE DOMAIN-CONTAINING PROTEIN"/>
    <property type="match status" value="1"/>
</dbReference>
<dbReference type="Gene3D" id="1.10.1040.10">
    <property type="entry name" value="N-(1-d-carboxylethyl)-l-norvaline Dehydrogenase, domain 2"/>
    <property type="match status" value="1"/>
</dbReference>
<dbReference type="GO" id="GO:0051287">
    <property type="term" value="F:NAD binding"/>
    <property type="evidence" value="ECO:0007669"/>
    <property type="project" value="InterPro"/>
</dbReference>
<protein>
    <submittedName>
        <fullName evidence="4">Opine dehydrogenase</fullName>
    </submittedName>
</protein>
<reference evidence="5" key="1">
    <citation type="submission" date="2016-10" db="EMBL/GenBank/DDBJ databases">
        <authorList>
            <person name="Varghese N."/>
            <person name="Submissions S."/>
        </authorList>
    </citation>
    <scope>NUCLEOTIDE SEQUENCE [LARGE SCALE GENOMIC DNA]</scope>
    <source>
        <strain evidence="5">CGMCC 1.8895</strain>
    </source>
</reference>
<keyword evidence="1" id="KW-0560">Oxidoreductase</keyword>
<organism evidence="4 5">
    <name type="scientific">Lacicoccus qingdaonensis</name>
    <dbReference type="NCBI Taxonomy" id="576118"/>
    <lineage>
        <taxon>Bacteria</taxon>
        <taxon>Bacillati</taxon>
        <taxon>Bacillota</taxon>
        <taxon>Bacilli</taxon>
        <taxon>Bacillales</taxon>
        <taxon>Salinicoccaceae</taxon>
        <taxon>Lacicoccus</taxon>
    </lineage>
</organism>
<feature type="domain" description="Opine dehydrogenase" evidence="3">
    <location>
        <begin position="184"/>
        <end position="325"/>
    </location>
</feature>
<evidence type="ECO:0000256" key="1">
    <source>
        <dbReference type="ARBA" id="ARBA00023002"/>
    </source>
</evidence>
<proteinExistence type="predicted"/>
<name>A0A1G9B6Y4_9BACL</name>
<dbReference type="Pfam" id="PF01210">
    <property type="entry name" value="NAD_Gly3P_dh_N"/>
    <property type="match status" value="1"/>
</dbReference>
<dbReference type="AlphaFoldDB" id="A0A1G9B6Y4"/>
<accession>A0A1G9B6Y4</accession>
<evidence type="ECO:0000259" key="3">
    <source>
        <dbReference type="Pfam" id="PF02317"/>
    </source>
</evidence>
<dbReference type="SUPFAM" id="SSF51735">
    <property type="entry name" value="NAD(P)-binding Rossmann-fold domains"/>
    <property type="match status" value="1"/>
</dbReference>
<dbReference type="PANTHER" id="PTHR38015">
    <property type="entry name" value="BLR6086 PROTEIN"/>
    <property type="match status" value="1"/>
</dbReference>
<dbReference type="EMBL" id="FNFY01000002">
    <property type="protein sequence ID" value="SDK35253.1"/>
    <property type="molecule type" value="Genomic_DNA"/>
</dbReference>
<dbReference type="InterPro" id="IPR011128">
    <property type="entry name" value="G3P_DH_NAD-dep_N"/>
</dbReference>
<dbReference type="OrthoDB" id="1073746at2"/>
<dbReference type="InterPro" id="IPR003421">
    <property type="entry name" value="Opine_DH"/>
</dbReference>
<sequence>MKVAIIGAGNGGIVAAADLTEKGHEVILYHSKSALKDPHPNIIDGNVSFKGKLIHFHQYTQDPKLAVSEADVIMTCLPTNILLEIFKEIGPHLKDGQMIYINGASSMFSILIHQYLKEIRPELEVYIGESMSLTYAARYDYTANEAEVILYSEHNLFSAYPAAHTKIMLEKLNTMYDCFVPAINIMEPALNNGNPESHPAPAILNTGFIDNHGDEFYLYKDGVTEHTIKVIEEIDVERQQICKALGFDAVDKSERSIRSKYFEEGASLQEQYNTSPILKDLLGPTHLENRYIVEDVTNGLMLWKSIAEAVDVTTPTIDSIVHLTRLMLEEEYFKDPLTLERLGLDAGKDLNGQV</sequence>
<dbReference type="InterPro" id="IPR051729">
    <property type="entry name" value="Opine/Lysopine_DH"/>
</dbReference>
<dbReference type="Pfam" id="PF02317">
    <property type="entry name" value="Octopine_DH"/>
    <property type="match status" value="1"/>
</dbReference>